<dbReference type="GO" id="GO:0046100">
    <property type="term" value="P:hypoxanthine metabolic process"/>
    <property type="evidence" value="ECO:0007669"/>
    <property type="project" value="TreeGrafter"/>
</dbReference>
<dbReference type="InterPro" id="IPR005904">
    <property type="entry name" value="Hxn_phspho_trans"/>
</dbReference>
<feature type="domain" description="Phosphoribosyltransferase" evidence="16">
    <location>
        <begin position="17"/>
        <end position="165"/>
    </location>
</feature>
<keyword evidence="7 15" id="KW-0328">Glycosyltransferase</keyword>
<dbReference type="InterPro" id="IPR029057">
    <property type="entry name" value="PRTase-like"/>
</dbReference>
<dbReference type="SUPFAM" id="SSF53271">
    <property type="entry name" value="PRTase-like"/>
    <property type="match status" value="1"/>
</dbReference>
<evidence type="ECO:0000256" key="14">
    <source>
        <dbReference type="ARBA" id="ARBA00049402"/>
    </source>
</evidence>
<evidence type="ECO:0000256" key="2">
    <source>
        <dbReference type="ARBA" id="ARBA00004496"/>
    </source>
</evidence>
<comment type="cofactor">
    <cofactor evidence="1 15">
        <name>Mg(2+)</name>
        <dbReference type="ChEBI" id="CHEBI:18420"/>
    </cofactor>
</comment>
<reference evidence="17" key="2">
    <citation type="journal article" date="2021" name="PeerJ">
        <title>Extensive microbial diversity within the chicken gut microbiome revealed by metagenomics and culture.</title>
        <authorList>
            <person name="Gilroy R."/>
            <person name="Ravi A."/>
            <person name="Getino M."/>
            <person name="Pursley I."/>
            <person name="Horton D.L."/>
            <person name="Alikhan N.F."/>
            <person name="Baker D."/>
            <person name="Gharbi K."/>
            <person name="Hall N."/>
            <person name="Watson M."/>
            <person name="Adriaenssens E.M."/>
            <person name="Foster-Nyarko E."/>
            <person name="Jarju S."/>
            <person name="Secka A."/>
            <person name="Antonio M."/>
            <person name="Oren A."/>
            <person name="Chaudhuri R.R."/>
            <person name="La Ragione R."/>
            <person name="Hildebrand F."/>
            <person name="Pallen M.J."/>
        </authorList>
    </citation>
    <scope>NUCLEOTIDE SEQUENCE</scope>
    <source>
        <strain evidence="17">10037</strain>
    </source>
</reference>
<evidence type="ECO:0000256" key="13">
    <source>
        <dbReference type="ARBA" id="ARBA00048811"/>
    </source>
</evidence>
<dbReference type="GO" id="GO:0005829">
    <property type="term" value="C:cytosol"/>
    <property type="evidence" value="ECO:0007669"/>
    <property type="project" value="TreeGrafter"/>
</dbReference>
<dbReference type="EC" id="2.4.2.8" evidence="5 15"/>
<dbReference type="GO" id="GO:0006178">
    <property type="term" value="P:guanine salvage"/>
    <property type="evidence" value="ECO:0007669"/>
    <property type="project" value="TreeGrafter"/>
</dbReference>
<evidence type="ECO:0000256" key="8">
    <source>
        <dbReference type="ARBA" id="ARBA00022679"/>
    </source>
</evidence>
<keyword evidence="10 15" id="KW-0660">Purine salvage</keyword>
<dbReference type="Pfam" id="PF00156">
    <property type="entry name" value="Pribosyltran"/>
    <property type="match status" value="1"/>
</dbReference>
<evidence type="ECO:0000256" key="15">
    <source>
        <dbReference type="RuleBase" id="RU364099"/>
    </source>
</evidence>
<reference evidence="17" key="1">
    <citation type="submission" date="2020-10" db="EMBL/GenBank/DDBJ databases">
        <authorList>
            <person name="Gilroy R."/>
        </authorList>
    </citation>
    <scope>NUCLEOTIDE SEQUENCE</scope>
    <source>
        <strain evidence="17">10037</strain>
    </source>
</reference>
<dbReference type="GO" id="GO:0032263">
    <property type="term" value="P:GMP salvage"/>
    <property type="evidence" value="ECO:0007669"/>
    <property type="project" value="TreeGrafter"/>
</dbReference>
<dbReference type="GO" id="GO:0032264">
    <property type="term" value="P:IMP salvage"/>
    <property type="evidence" value="ECO:0007669"/>
    <property type="project" value="TreeGrafter"/>
</dbReference>
<dbReference type="NCBIfam" id="TIGR01203">
    <property type="entry name" value="HGPRTase"/>
    <property type="match status" value="1"/>
</dbReference>
<accession>A0A9D9I448</accession>
<evidence type="ECO:0000256" key="12">
    <source>
        <dbReference type="ARBA" id="ARBA00022842"/>
    </source>
</evidence>
<protein>
    <recommendedName>
        <fullName evidence="5 15">Hypoxanthine phosphoribosyltransferase</fullName>
        <ecNumber evidence="5 15">2.4.2.8</ecNumber>
    </recommendedName>
</protein>
<proteinExistence type="inferred from homology"/>
<dbReference type="EMBL" id="JADIME010000047">
    <property type="protein sequence ID" value="MBO8465282.1"/>
    <property type="molecule type" value="Genomic_DNA"/>
</dbReference>
<evidence type="ECO:0000256" key="3">
    <source>
        <dbReference type="ARBA" id="ARBA00004669"/>
    </source>
</evidence>
<keyword evidence="11 15" id="KW-0547">Nucleotide-binding</keyword>
<dbReference type="GO" id="GO:0000166">
    <property type="term" value="F:nucleotide binding"/>
    <property type="evidence" value="ECO:0007669"/>
    <property type="project" value="UniProtKB-KW"/>
</dbReference>
<evidence type="ECO:0000256" key="11">
    <source>
        <dbReference type="ARBA" id="ARBA00022741"/>
    </source>
</evidence>
<dbReference type="InterPro" id="IPR000836">
    <property type="entry name" value="PRTase_dom"/>
</dbReference>
<evidence type="ECO:0000313" key="18">
    <source>
        <dbReference type="Proteomes" id="UP000823597"/>
    </source>
</evidence>
<evidence type="ECO:0000256" key="10">
    <source>
        <dbReference type="ARBA" id="ARBA00022726"/>
    </source>
</evidence>
<dbReference type="CDD" id="cd06223">
    <property type="entry name" value="PRTases_typeI"/>
    <property type="match status" value="1"/>
</dbReference>
<dbReference type="Proteomes" id="UP000823597">
    <property type="component" value="Unassembled WGS sequence"/>
</dbReference>
<keyword evidence="6 15" id="KW-0963">Cytoplasm</keyword>
<keyword evidence="8 15" id="KW-0808">Transferase</keyword>
<evidence type="ECO:0000313" key="17">
    <source>
        <dbReference type="EMBL" id="MBO8465282.1"/>
    </source>
</evidence>
<keyword evidence="9 15" id="KW-0479">Metal-binding</keyword>
<evidence type="ECO:0000256" key="9">
    <source>
        <dbReference type="ARBA" id="ARBA00022723"/>
    </source>
</evidence>
<comment type="subcellular location">
    <subcellularLocation>
        <location evidence="2 15">Cytoplasm</location>
    </subcellularLocation>
</comment>
<dbReference type="Gene3D" id="3.40.50.2020">
    <property type="match status" value="1"/>
</dbReference>
<comment type="catalytic activity">
    <reaction evidence="13">
        <text>GMP + diphosphate = guanine + 5-phospho-alpha-D-ribose 1-diphosphate</text>
        <dbReference type="Rhea" id="RHEA:25424"/>
        <dbReference type="ChEBI" id="CHEBI:16235"/>
        <dbReference type="ChEBI" id="CHEBI:33019"/>
        <dbReference type="ChEBI" id="CHEBI:58017"/>
        <dbReference type="ChEBI" id="CHEBI:58115"/>
        <dbReference type="EC" id="2.4.2.8"/>
    </reaction>
    <physiologicalReaction direction="right-to-left" evidence="13">
        <dbReference type="Rhea" id="RHEA:25426"/>
    </physiologicalReaction>
</comment>
<comment type="caution">
    <text evidence="17">The sequence shown here is derived from an EMBL/GenBank/DDBJ whole genome shotgun (WGS) entry which is preliminary data.</text>
</comment>
<gene>
    <name evidence="17" type="primary">hpt</name>
    <name evidence="17" type="ORF">IAB93_04710</name>
</gene>
<keyword evidence="12 15" id="KW-0460">Magnesium</keyword>
<evidence type="ECO:0000256" key="7">
    <source>
        <dbReference type="ARBA" id="ARBA00022676"/>
    </source>
</evidence>
<dbReference type="AlphaFoldDB" id="A0A9D9I448"/>
<name>A0A9D9I448_9BACT</name>
<dbReference type="PANTHER" id="PTHR43340:SF1">
    <property type="entry name" value="HYPOXANTHINE PHOSPHORIBOSYLTRANSFERASE"/>
    <property type="match status" value="1"/>
</dbReference>
<dbReference type="GO" id="GO:0006166">
    <property type="term" value="P:purine ribonucleoside salvage"/>
    <property type="evidence" value="ECO:0007669"/>
    <property type="project" value="UniProtKB-KW"/>
</dbReference>
<dbReference type="PANTHER" id="PTHR43340">
    <property type="entry name" value="HYPOXANTHINE-GUANINE PHOSPHORIBOSYLTRANSFERASE"/>
    <property type="match status" value="1"/>
</dbReference>
<dbReference type="GO" id="GO:0004422">
    <property type="term" value="F:hypoxanthine phosphoribosyltransferase activity"/>
    <property type="evidence" value="ECO:0007669"/>
    <property type="project" value="InterPro"/>
</dbReference>
<sequence length="181" mass="20165">MEHIKIFDKTFKPYIRHDEIMEAIDKVAEKINNDFRNSSETPVILCVLNGSIVFTAELMQRLDFQCQLASIKLKSYSGTQSTGCVQTAMGLTCDVKGRTVIVVEDIVDTGGTIVKLDSILKEAGAARIKICTLLFKPDSYDKDIAIDYVAKEIPNAFIVGFGLDYDELGRGLKDIYVIDEE</sequence>
<comment type="catalytic activity">
    <reaction evidence="14">
        <text>IMP + diphosphate = hypoxanthine + 5-phospho-alpha-D-ribose 1-diphosphate</text>
        <dbReference type="Rhea" id="RHEA:17973"/>
        <dbReference type="ChEBI" id="CHEBI:17368"/>
        <dbReference type="ChEBI" id="CHEBI:33019"/>
        <dbReference type="ChEBI" id="CHEBI:58017"/>
        <dbReference type="ChEBI" id="CHEBI:58053"/>
        <dbReference type="EC" id="2.4.2.8"/>
    </reaction>
    <physiologicalReaction direction="right-to-left" evidence="14">
        <dbReference type="Rhea" id="RHEA:17975"/>
    </physiologicalReaction>
</comment>
<evidence type="ECO:0000259" key="16">
    <source>
        <dbReference type="Pfam" id="PF00156"/>
    </source>
</evidence>
<evidence type="ECO:0000256" key="6">
    <source>
        <dbReference type="ARBA" id="ARBA00022490"/>
    </source>
</evidence>
<dbReference type="InterPro" id="IPR050408">
    <property type="entry name" value="HGPRT"/>
</dbReference>
<evidence type="ECO:0000256" key="5">
    <source>
        <dbReference type="ARBA" id="ARBA00011895"/>
    </source>
</evidence>
<organism evidence="17 18">
    <name type="scientific">Candidatus Merdivivens pullistercoris</name>
    <dbReference type="NCBI Taxonomy" id="2840873"/>
    <lineage>
        <taxon>Bacteria</taxon>
        <taxon>Pseudomonadati</taxon>
        <taxon>Bacteroidota</taxon>
        <taxon>Bacteroidia</taxon>
        <taxon>Bacteroidales</taxon>
        <taxon>Muribaculaceae</taxon>
        <taxon>Muribaculaceae incertae sedis</taxon>
        <taxon>Candidatus Merdivivens</taxon>
    </lineage>
</organism>
<comment type="pathway">
    <text evidence="3 15">Purine metabolism; IMP biosynthesis via salvage pathway; IMP from hypoxanthine: step 1/1.</text>
</comment>
<evidence type="ECO:0000256" key="4">
    <source>
        <dbReference type="ARBA" id="ARBA00008391"/>
    </source>
</evidence>
<evidence type="ECO:0000256" key="1">
    <source>
        <dbReference type="ARBA" id="ARBA00001946"/>
    </source>
</evidence>
<comment type="similarity">
    <text evidence="4 15">Belongs to the purine/pyrimidine phosphoribosyltransferase family.</text>
</comment>
<dbReference type="GO" id="GO:0000287">
    <property type="term" value="F:magnesium ion binding"/>
    <property type="evidence" value="ECO:0007669"/>
    <property type="project" value="TreeGrafter"/>
</dbReference>